<dbReference type="RefSeq" id="WP_200388399.1">
    <property type="nucleotide sequence ID" value="NZ_NRSD01000013.1"/>
</dbReference>
<feature type="region of interest" description="Disordered" evidence="3">
    <location>
        <begin position="184"/>
        <end position="209"/>
    </location>
</feature>
<keyword evidence="2" id="KW-0479">Metal-binding</keyword>
<dbReference type="GO" id="GO:0016787">
    <property type="term" value="F:hydrolase activity"/>
    <property type="evidence" value="ECO:0007669"/>
    <property type="project" value="UniProtKB-UniRule"/>
</dbReference>
<dbReference type="GO" id="GO:0046872">
    <property type="term" value="F:metal ion binding"/>
    <property type="evidence" value="ECO:0007669"/>
    <property type="project" value="UniProtKB-KW"/>
</dbReference>
<evidence type="ECO:0000259" key="4">
    <source>
        <dbReference type="Pfam" id="PF12850"/>
    </source>
</evidence>
<dbReference type="AlphaFoldDB" id="A0A9X1BA08"/>
<accession>A0A9X1BA08</accession>
<dbReference type="InterPro" id="IPR029052">
    <property type="entry name" value="Metallo-depent_PP-like"/>
</dbReference>
<dbReference type="InterPro" id="IPR024654">
    <property type="entry name" value="Calcineurin-like_PHP_lpxH"/>
</dbReference>
<feature type="domain" description="Calcineurin-like phosphoesterase" evidence="4">
    <location>
        <begin position="18"/>
        <end position="168"/>
    </location>
</feature>
<dbReference type="Proteomes" id="UP001138802">
    <property type="component" value="Unassembled WGS sequence"/>
</dbReference>
<comment type="caution">
    <text evidence="5">The sequence shown here is derived from an EMBL/GenBank/DDBJ whole genome shotgun (WGS) entry which is preliminary data.</text>
</comment>
<proteinExistence type="inferred from homology"/>
<dbReference type="SUPFAM" id="SSF56300">
    <property type="entry name" value="Metallo-dependent phosphatases"/>
    <property type="match status" value="1"/>
</dbReference>
<protein>
    <recommendedName>
        <fullName evidence="2">Phosphoesterase</fullName>
        <ecNumber evidence="2">3.1.4.-</ecNumber>
    </recommendedName>
</protein>
<dbReference type="Gene3D" id="3.60.21.10">
    <property type="match status" value="1"/>
</dbReference>
<evidence type="ECO:0000313" key="6">
    <source>
        <dbReference type="Proteomes" id="UP001138802"/>
    </source>
</evidence>
<comment type="similarity">
    <text evidence="1 2">Belongs to the metallophosphoesterase superfamily. YfcE family.</text>
</comment>
<evidence type="ECO:0000313" key="5">
    <source>
        <dbReference type="EMBL" id="MBK1645591.1"/>
    </source>
</evidence>
<sequence>MRALASGQAVRIPGRSLRVALLSDTHGVLDARVDEVVRDCDLAVHGGDIGSAGVLARLRPRLGHVLAVFGNNDVATKWPLPDRELLCELPQWLDISLPGGQLIVIHGHQSAARDRHRRLRERFPSARAILYGHSHRLVVDQTAAPWILNPGAAGRTRTGGGPSCLVLSATIADWSVAVHRFPLPARHPRSPRTRSGETAPTEVSAHARS</sequence>
<dbReference type="NCBIfam" id="TIGR00040">
    <property type="entry name" value="yfcE"/>
    <property type="match status" value="1"/>
</dbReference>
<dbReference type="Pfam" id="PF12850">
    <property type="entry name" value="Metallophos_2"/>
    <property type="match status" value="1"/>
</dbReference>
<dbReference type="InterPro" id="IPR000979">
    <property type="entry name" value="Phosphodiesterase_MJ0936/Vps29"/>
</dbReference>
<gene>
    <name evidence="5" type="ORF">CKO25_13240</name>
</gene>
<keyword evidence="6" id="KW-1185">Reference proteome</keyword>
<name>A0A9X1BA08_9GAMM</name>
<dbReference type="EC" id="3.1.4.-" evidence="2"/>
<organism evidence="5 6">
    <name type="scientific">Thiocapsa imhoffii</name>
    <dbReference type="NCBI Taxonomy" id="382777"/>
    <lineage>
        <taxon>Bacteria</taxon>
        <taxon>Pseudomonadati</taxon>
        <taxon>Pseudomonadota</taxon>
        <taxon>Gammaproteobacteria</taxon>
        <taxon>Chromatiales</taxon>
        <taxon>Chromatiaceae</taxon>
        <taxon>Thiocapsa</taxon>
    </lineage>
</organism>
<evidence type="ECO:0000256" key="2">
    <source>
        <dbReference type="RuleBase" id="RU362039"/>
    </source>
</evidence>
<dbReference type="EMBL" id="NRSD01000013">
    <property type="protein sequence ID" value="MBK1645591.1"/>
    <property type="molecule type" value="Genomic_DNA"/>
</dbReference>
<reference evidence="5 6" key="1">
    <citation type="journal article" date="2020" name="Microorganisms">
        <title>Osmotic Adaptation and Compatible Solute Biosynthesis of Phototrophic Bacteria as Revealed from Genome Analyses.</title>
        <authorList>
            <person name="Imhoff J.F."/>
            <person name="Rahn T."/>
            <person name="Kunzel S."/>
            <person name="Keller A."/>
            <person name="Neulinger S.C."/>
        </authorList>
    </citation>
    <scope>NUCLEOTIDE SEQUENCE [LARGE SCALE GENOMIC DNA]</scope>
    <source>
        <strain evidence="5 6">DSM 21303</strain>
    </source>
</reference>
<evidence type="ECO:0000256" key="1">
    <source>
        <dbReference type="ARBA" id="ARBA00008950"/>
    </source>
</evidence>
<evidence type="ECO:0000256" key="3">
    <source>
        <dbReference type="SAM" id="MobiDB-lite"/>
    </source>
</evidence>
<comment type="cofactor">
    <cofactor evidence="2">
        <name>a divalent metal cation</name>
        <dbReference type="ChEBI" id="CHEBI:60240"/>
    </cofactor>
</comment>